<dbReference type="EMBL" id="SMFQ01000005">
    <property type="protein sequence ID" value="TCJ82594.1"/>
    <property type="molecule type" value="Genomic_DNA"/>
</dbReference>
<reference evidence="1 2" key="1">
    <citation type="submission" date="2019-03" db="EMBL/GenBank/DDBJ databases">
        <title>Genomic Encyclopedia of Type Strains, Phase IV (KMG-IV): sequencing the most valuable type-strain genomes for metagenomic binning, comparative biology and taxonomic classification.</title>
        <authorList>
            <person name="Goeker M."/>
        </authorList>
    </citation>
    <scope>NUCLEOTIDE SEQUENCE [LARGE SCALE GENOMIC DNA]</scope>
    <source>
        <strain evidence="1 2">DSM 24830</strain>
    </source>
</reference>
<evidence type="ECO:0000313" key="1">
    <source>
        <dbReference type="EMBL" id="TCJ82594.1"/>
    </source>
</evidence>
<evidence type="ECO:0000313" key="2">
    <source>
        <dbReference type="Proteomes" id="UP000294887"/>
    </source>
</evidence>
<keyword evidence="2" id="KW-1185">Reference proteome</keyword>
<sequence length="238" mass="27208">MNRLIPIIITLILCLFTNTISAEQSTLLFKNKDVSIYKDRAYYNGIALYDAAKDLERLTLQEATDDCPVNYTYYYHPLSLVGNYYSYESGEFGVLACGTPGGSSKIVTINLADYKDVSLTDIFTQESILKALSEDQWVKKILKETKNNFEPILSFDAFIESINTLSNDRFSPNSFAVLNYDKKNNKAAVRLVGQRYMGYNHFKHVELGLLLEPKDPFKYDLENSTYFTLHAFKNNLTD</sequence>
<name>A0A4R1ES78_9GAMM</name>
<protein>
    <submittedName>
        <fullName evidence="1">Uncharacterized protein</fullName>
    </submittedName>
</protein>
<proteinExistence type="predicted"/>
<gene>
    <name evidence="1" type="ORF">EV695_3325</name>
</gene>
<comment type="caution">
    <text evidence="1">The sequence shown here is derived from an EMBL/GenBank/DDBJ whole genome shotgun (WGS) entry which is preliminary data.</text>
</comment>
<dbReference type="Proteomes" id="UP000294887">
    <property type="component" value="Unassembled WGS sequence"/>
</dbReference>
<dbReference type="OrthoDB" id="1435493at2"/>
<dbReference type="AlphaFoldDB" id="A0A4R1ES78"/>
<organism evidence="1 2">
    <name type="scientific">Cocleimonas flava</name>
    <dbReference type="NCBI Taxonomy" id="634765"/>
    <lineage>
        <taxon>Bacteria</taxon>
        <taxon>Pseudomonadati</taxon>
        <taxon>Pseudomonadota</taxon>
        <taxon>Gammaproteobacteria</taxon>
        <taxon>Thiotrichales</taxon>
        <taxon>Thiotrichaceae</taxon>
        <taxon>Cocleimonas</taxon>
    </lineage>
</organism>
<dbReference type="RefSeq" id="WP_131907108.1">
    <property type="nucleotide sequence ID" value="NZ_BAAAFU010000007.1"/>
</dbReference>
<accession>A0A4R1ES78</accession>